<organism evidence="2 3">
    <name type="scientific">Araneus ventricosus</name>
    <name type="common">Orbweaver spider</name>
    <name type="synonym">Epeira ventricosa</name>
    <dbReference type="NCBI Taxonomy" id="182803"/>
    <lineage>
        <taxon>Eukaryota</taxon>
        <taxon>Metazoa</taxon>
        <taxon>Ecdysozoa</taxon>
        <taxon>Arthropoda</taxon>
        <taxon>Chelicerata</taxon>
        <taxon>Arachnida</taxon>
        <taxon>Araneae</taxon>
        <taxon>Araneomorphae</taxon>
        <taxon>Entelegynae</taxon>
        <taxon>Araneoidea</taxon>
        <taxon>Araneidae</taxon>
        <taxon>Araneus</taxon>
    </lineage>
</organism>
<keyword evidence="3" id="KW-1185">Reference proteome</keyword>
<dbReference type="Proteomes" id="UP000499080">
    <property type="component" value="Unassembled WGS sequence"/>
</dbReference>
<sequence>MPSVGCNPAETVPDTGIHRQKAWASGRPRATMARRSILSNIARRNRGQASHLSRDLYAATEPVYQGDCFQRPRLGCFARRPALFCVLHTSTNKRVCF</sequence>
<reference evidence="2 3" key="1">
    <citation type="journal article" date="2019" name="Sci. Rep.">
        <title>Orb-weaving spider Araneus ventricosus genome elucidates the spidroin gene catalogue.</title>
        <authorList>
            <person name="Kono N."/>
            <person name="Nakamura H."/>
            <person name="Ohtoshi R."/>
            <person name="Moran D.A.P."/>
            <person name="Shinohara A."/>
            <person name="Yoshida Y."/>
            <person name="Fujiwara M."/>
            <person name="Mori M."/>
            <person name="Tomita M."/>
            <person name="Arakawa K."/>
        </authorList>
    </citation>
    <scope>NUCLEOTIDE SEQUENCE [LARGE SCALE GENOMIC DNA]</scope>
</reference>
<name>A0A4Y2TWF2_ARAVE</name>
<proteinExistence type="predicted"/>
<gene>
    <name evidence="2" type="ORF">AVEN_263119_1</name>
</gene>
<dbReference type="AlphaFoldDB" id="A0A4Y2TWF2"/>
<accession>A0A4Y2TWF2</accession>
<comment type="caution">
    <text evidence="2">The sequence shown here is derived from an EMBL/GenBank/DDBJ whole genome shotgun (WGS) entry which is preliminary data.</text>
</comment>
<evidence type="ECO:0000256" key="1">
    <source>
        <dbReference type="SAM" id="MobiDB-lite"/>
    </source>
</evidence>
<evidence type="ECO:0000313" key="2">
    <source>
        <dbReference type="EMBL" id="GBO04381.1"/>
    </source>
</evidence>
<protein>
    <submittedName>
        <fullName evidence="2">Uncharacterized protein</fullName>
    </submittedName>
</protein>
<dbReference type="EMBL" id="BGPR01031361">
    <property type="protein sequence ID" value="GBO04381.1"/>
    <property type="molecule type" value="Genomic_DNA"/>
</dbReference>
<evidence type="ECO:0000313" key="3">
    <source>
        <dbReference type="Proteomes" id="UP000499080"/>
    </source>
</evidence>
<feature type="region of interest" description="Disordered" evidence="1">
    <location>
        <begin position="1"/>
        <end position="30"/>
    </location>
</feature>